<dbReference type="InterPro" id="IPR036390">
    <property type="entry name" value="WH_DNA-bd_sf"/>
</dbReference>
<accession>A0ABV7YDT8</accession>
<dbReference type="SUPFAM" id="SSF53067">
    <property type="entry name" value="Actin-like ATPase domain"/>
    <property type="match status" value="1"/>
</dbReference>
<evidence type="ECO:0000313" key="2">
    <source>
        <dbReference type="EMBL" id="MFC3762338.1"/>
    </source>
</evidence>
<proteinExistence type="inferred from homology"/>
<dbReference type="EMBL" id="JBHRZH010000013">
    <property type="protein sequence ID" value="MFC3762338.1"/>
    <property type="molecule type" value="Genomic_DNA"/>
</dbReference>
<keyword evidence="3" id="KW-1185">Reference proteome</keyword>
<dbReference type="SUPFAM" id="SSF46785">
    <property type="entry name" value="Winged helix' DNA-binding domain"/>
    <property type="match status" value="1"/>
</dbReference>
<dbReference type="InterPro" id="IPR000600">
    <property type="entry name" value="ROK"/>
</dbReference>
<evidence type="ECO:0000313" key="3">
    <source>
        <dbReference type="Proteomes" id="UP001595699"/>
    </source>
</evidence>
<protein>
    <submittedName>
        <fullName evidence="2">ROK family transcriptional regulator</fullName>
    </submittedName>
</protein>
<dbReference type="PANTHER" id="PTHR18964:SF149">
    <property type="entry name" value="BIFUNCTIONAL UDP-N-ACETYLGLUCOSAMINE 2-EPIMERASE_N-ACETYLMANNOSAMINE KINASE"/>
    <property type="match status" value="1"/>
</dbReference>
<dbReference type="PANTHER" id="PTHR18964">
    <property type="entry name" value="ROK (REPRESSOR, ORF, KINASE) FAMILY"/>
    <property type="match status" value="1"/>
</dbReference>
<name>A0ABV7YDT8_9ACTN</name>
<dbReference type="Gene3D" id="3.30.420.40">
    <property type="match status" value="2"/>
</dbReference>
<reference evidence="3" key="1">
    <citation type="journal article" date="2019" name="Int. J. Syst. Evol. Microbiol.">
        <title>The Global Catalogue of Microorganisms (GCM) 10K type strain sequencing project: providing services to taxonomists for standard genome sequencing and annotation.</title>
        <authorList>
            <consortium name="The Broad Institute Genomics Platform"/>
            <consortium name="The Broad Institute Genome Sequencing Center for Infectious Disease"/>
            <person name="Wu L."/>
            <person name="Ma J."/>
        </authorList>
    </citation>
    <scope>NUCLEOTIDE SEQUENCE [LARGE SCALE GENOMIC DNA]</scope>
    <source>
        <strain evidence="3">CGMCC 4.7241</strain>
    </source>
</reference>
<dbReference type="InterPro" id="IPR043129">
    <property type="entry name" value="ATPase_NBD"/>
</dbReference>
<dbReference type="RefSeq" id="WP_205117878.1">
    <property type="nucleotide sequence ID" value="NZ_JAFBCM010000001.1"/>
</dbReference>
<dbReference type="Proteomes" id="UP001595699">
    <property type="component" value="Unassembled WGS sequence"/>
</dbReference>
<dbReference type="Gene3D" id="1.10.10.10">
    <property type="entry name" value="Winged helix-like DNA-binding domain superfamily/Winged helix DNA-binding domain"/>
    <property type="match status" value="1"/>
</dbReference>
<dbReference type="Pfam" id="PF00480">
    <property type="entry name" value="ROK"/>
    <property type="match status" value="1"/>
</dbReference>
<sequence length="389" mass="41083">MNAGLVLDTLRQSSPLSVTEIGVMTGLSRPTVDAAVEDLSRLGLVLPADGSTVTRRGRPARRFAFHSSAGYVVGIDIGYEAVNVVVSDLNGEPVVELSRPIPFSATRRRRIAEVRRTAFLAVERAGAAPASVLAAAVASPGIIDTTSGRVIFCSALPHWSDFDLRSELTDALGWHVEIDNDANLGAVGERWKGLARSTGDLVFFLVGGRIGAGIMIDGRLVRGHRGGAGEIGFLDMWDEARTTKGSLASATAATVAELVGWGSATPSRASLRAPSEGDLEWGIDTRAVLEAARGGSRRARSDLERFLASTSYVLATMAMLLNPSLIVLGGGSADDVLLSPLRDLLARLTHDRMSAPPSLAASDLGERVIALGAVRQALDYVESRLLDHL</sequence>
<organism evidence="2 3">
    <name type="scientific">Tenggerimyces flavus</name>
    <dbReference type="NCBI Taxonomy" id="1708749"/>
    <lineage>
        <taxon>Bacteria</taxon>
        <taxon>Bacillati</taxon>
        <taxon>Actinomycetota</taxon>
        <taxon>Actinomycetes</taxon>
        <taxon>Propionibacteriales</taxon>
        <taxon>Nocardioidaceae</taxon>
        <taxon>Tenggerimyces</taxon>
    </lineage>
</organism>
<gene>
    <name evidence="2" type="ORF">ACFOUW_15965</name>
</gene>
<dbReference type="InterPro" id="IPR036388">
    <property type="entry name" value="WH-like_DNA-bd_sf"/>
</dbReference>
<comment type="caution">
    <text evidence="2">The sequence shown here is derived from an EMBL/GenBank/DDBJ whole genome shotgun (WGS) entry which is preliminary data.</text>
</comment>
<evidence type="ECO:0000256" key="1">
    <source>
        <dbReference type="ARBA" id="ARBA00006479"/>
    </source>
</evidence>
<comment type="similarity">
    <text evidence="1">Belongs to the ROK (NagC/XylR) family.</text>
</comment>